<keyword evidence="1" id="KW-0808">Transferase</keyword>
<feature type="domain" description="Galactosyltransferase C-terminal" evidence="3">
    <location>
        <begin position="168"/>
        <end position="228"/>
    </location>
</feature>
<comment type="caution">
    <text evidence="4">The sequence shown here is derived from an EMBL/GenBank/DDBJ whole genome shotgun (WGS) entry which is preliminary data.</text>
</comment>
<dbReference type="GO" id="GO:0016740">
    <property type="term" value="F:transferase activity"/>
    <property type="evidence" value="ECO:0007669"/>
    <property type="project" value="UniProtKB-KW"/>
</dbReference>
<proteinExistence type="predicted"/>
<dbReference type="Proteomes" id="UP001297581">
    <property type="component" value="Unassembled WGS sequence"/>
</dbReference>
<dbReference type="Pfam" id="PF00535">
    <property type="entry name" value="Glycos_transf_2"/>
    <property type="match status" value="1"/>
</dbReference>
<dbReference type="Gene3D" id="3.90.550.10">
    <property type="entry name" value="Spore Coat Polysaccharide Biosynthesis Protein SpsA, Chain A"/>
    <property type="match status" value="1"/>
</dbReference>
<dbReference type="InterPro" id="IPR029044">
    <property type="entry name" value="Nucleotide-diphossugar_trans"/>
</dbReference>
<gene>
    <name evidence="4" type="ORF">MJ923_17290</name>
</gene>
<dbReference type="InterPro" id="IPR050834">
    <property type="entry name" value="Glycosyltransf_2"/>
</dbReference>
<feature type="domain" description="Glycosyltransferase 2-like" evidence="2">
    <location>
        <begin position="4"/>
        <end position="134"/>
    </location>
</feature>
<dbReference type="RefSeq" id="WP_240592157.1">
    <property type="nucleotide sequence ID" value="NZ_JAKUDL010000007.1"/>
</dbReference>
<dbReference type="PANTHER" id="PTHR43685:SF3">
    <property type="entry name" value="SLR2126 PROTEIN"/>
    <property type="match status" value="1"/>
</dbReference>
<evidence type="ECO:0000256" key="1">
    <source>
        <dbReference type="ARBA" id="ARBA00022679"/>
    </source>
</evidence>
<evidence type="ECO:0000313" key="4">
    <source>
        <dbReference type="EMBL" id="MCH4296066.1"/>
    </source>
</evidence>
<evidence type="ECO:0000259" key="2">
    <source>
        <dbReference type="Pfam" id="PF00535"/>
    </source>
</evidence>
<dbReference type="Pfam" id="PF02709">
    <property type="entry name" value="Glyco_transf_7C"/>
    <property type="match status" value="1"/>
</dbReference>
<organism evidence="4 5">
    <name type="scientific">Shewanella zhuhaiensis</name>
    <dbReference type="NCBI Taxonomy" id="2919576"/>
    <lineage>
        <taxon>Bacteria</taxon>
        <taxon>Pseudomonadati</taxon>
        <taxon>Pseudomonadota</taxon>
        <taxon>Gammaproteobacteria</taxon>
        <taxon>Alteromonadales</taxon>
        <taxon>Shewanellaceae</taxon>
        <taxon>Shewanella</taxon>
    </lineage>
</organism>
<evidence type="ECO:0000313" key="5">
    <source>
        <dbReference type="Proteomes" id="UP001297581"/>
    </source>
</evidence>
<accession>A0AAJ1BJL1</accession>
<dbReference type="PANTHER" id="PTHR43685">
    <property type="entry name" value="GLYCOSYLTRANSFERASE"/>
    <property type="match status" value="1"/>
</dbReference>
<dbReference type="InterPro" id="IPR001173">
    <property type="entry name" value="Glyco_trans_2-like"/>
</dbReference>
<dbReference type="CDD" id="cd06420">
    <property type="entry name" value="GT2_Chondriotin_Pol_N"/>
    <property type="match status" value="1"/>
</dbReference>
<keyword evidence="5" id="KW-1185">Reference proteome</keyword>
<reference evidence="4 5" key="1">
    <citation type="submission" date="2022-02" db="EMBL/GenBank/DDBJ databases">
        <title>The genome sequence of Shewanella sp. 3B26.</title>
        <authorList>
            <person name="Du J."/>
        </authorList>
    </citation>
    <scope>NUCLEOTIDE SEQUENCE [LARGE SCALE GENOMIC DNA]</scope>
    <source>
        <strain evidence="4 5">3B26</strain>
    </source>
</reference>
<evidence type="ECO:0000259" key="3">
    <source>
        <dbReference type="Pfam" id="PF02709"/>
    </source>
</evidence>
<dbReference type="EMBL" id="JAKUDL010000007">
    <property type="protein sequence ID" value="MCH4296066.1"/>
    <property type="molecule type" value="Genomic_DNA"/>
</dbReference>
<dbReference type="SUPFAM" id="SSF53448">
    <property type="entry name" value="Nucleotide-diphospho-sugar transferases"/>
    <property type="match status" value="1"/>
</dbReference>
<name>A0AAJ1BJL1_9GAMM</name>
<protein>
    <submittedName>
        <fullName evidence="4">Glycosyltransferase family 2 protein</fullName>
    </submittedName>
</protein>
<dbReference type="AlphaFoldDB" id="A0AAJ1BJL1"/>
<dbReference type="InterPro" id="IPR027791">
    <property type="entry name" value="Galactosyl_T_C"/>
</dbReference>
<sequence>MTLSLIITTYNWPEALDSVLASVLQQSRLPDEIIVADDGSGDATRNLIAAWQRKSPIPLVHSWQQDLGFRLSESRNKAINLARGDYIVMIDGDLSLHKHFIKDHLQAATPGFFISGKRVRMTEKLSKAVMSQQSRPRWFSQGLYRGRCAAIRFPWLSRQLAMTKTESVDSIHGCNMSFWREDALKVNGFNIAFEGWGPEDKEFAARLIHSGVKRKVLKFAGIAFHLYHPESSKAMLEKNIQLFDRCLCERQRRCEFGLAQSL</sequence>